<comment type="subcellular location">
    <subcellularLocation>
        <location evidence="1">Nucleus</location>
    </subcellularLocation>
</comment>
<feature type="domain" description="C2H2-type" evidence="11">
    <location>
        <begin position="458"/>
        <end position="485"/>
    </location>
</feature>
<keyword evidence="7" id="KW-0539">Nucleus</keyword>
<dbReference type="FunFam" id="3.30.160.60:FF:000624">
    <property type="entry name" value="zinc finger protein 697"/>
    <property type="match status" value="1"/>
</dbReference>
<dbReference type="Gene3D" id="3.30.160.60">
    <property type="entry name" value="Classic Zinc Finger"/>
    <property type="match status" value="4"/>
</dbReference>
<evidence type="ECO:0000256" key="2">
    <source>
        <dbReference type="ARBA" id="ARBA00022723"/>
    </source>
</evidence>
<evidence type="ECO:0000256" key="9">
    <source>
        <dbReference type="SAM" id="Coils"/>
    </source>
</evidence>
<reference evidence="12" key="1">
    <citation type="submission" date="2021-01" db="EMBL/GenBank/DDBJ databases">
        <title>A chromosome-scale assembly of European eel, Anguilla anguilla.</title>
        <authorList>
            <person name="Henkel C."/>
            <person name="Jong-Raadsen S.A."/>
            <person name="Dufour S."/>
            <person name="Weltzien F.-A."/>
            <person name="Palstra A.P."/>
            <person name="Pelster B."/>
            <person name="Spaink H.P."/>
            <person name="Van Den Thillart G.E."/>
            <person name="Jansen H."/>
            <person name="Zahm M."/>
            <person name="Klopp C."/>
            <person name="Cedric C."/>
            <person name="Louis A."/>
            <person name="Berthelot C."/>
            <person name="Parey E."/>
            <person name="Roest Crollius H."/>
            <person name="Montfort J."/>
            <person name="Robinson-Rechavi M."/>
            <person name="Bucao C."/>
            <person name="Bouchez O."/>
            <person name="Gislard M."/>
            <person name="Lluch J."/>
            <person name="Milhes M."/>
            <person name="Lampietro C."/>
            <person name="Lopez Roques C."/>
            <person name="Donnadieu C."/>
            <person name="Braasch I."/>
            <person name="Desvignes T."/>
            <person name="Postlethwait J."/>
            <person name="Bobe J."/>
            <person name="Guiguen Y."/>
            <person name="Dirks R."/>
        </authorList>
    </citation>
    <scope>NUCLEOTIDE SEQUENCE</scope>
    <source>
        <strain evidence="12">Tag_6206</strain>
        <tissue evidence="12">Liver</tissue>
    </source>
</reference>
<dbReference type="GO" id="GO:0000981">
    <property type="term" value="F:DNA-binding transcription factor activity, RNA polymerase II-specific"/>
    <property type="evidence" value="ECO:0007669"/>
    <property type="project" value="TreeGrafter"/>
</dbReference>
<dbReference type="EMBL" id="JAFIRN010000009">
    <property type="protein sequence ID" value="KAG5842119.1"/>
    <property type="molecule type" value="Genomic_DNA"/>
</dbReference>
<keyword evidence="6" id="KW-0238">DNA-binding</keyword>
<evidence type="ECO:0000256" key="4">
    <source>
        <dbReference type="ARBA" id="ARBA00022771"/>
    </source>
</evidence>
<dbReference type="SUPFAM" id="SSF57667">
    <property type="entry name" value="beta-beta-alpha zinc fingers"/>
    <property type="match status" value="2"/>
</dbReference>
<evidence type="ECO:0000256" key="7">
    <source>
        <dbReference type="ARBA" id="ARBA00023242"/>
    </source>
</evidence>
<dbReference type="GO" id="GO:0000978">
    <property type="term" value="F:RNA polymerase II cis-regulatory region sequence-specific DNA binding"/>
    <property type="evidence" value="ECO:0007669"/>
    <property type="project" value="TreeGrafter"/>
</dbReference>
<evidence type="ECO:0000256" key="5">
    <source>
        <dbReference type="ARBA" id="ARBA00022833"/>
    </source>
</evidence>
<feature type="coiled-coil region" evidence="9">
    <location>
        <begin position="33"/>
        <end position="60"/>
    </location>
</feature>
<dbReference type="PANTHER" id="PTHR23235:SF120">
    <property type="entry name" value="KRUPPEL-LIKE FACTOR 15"/>
    <property type="match status" value="1"/>
</dbReference>
<evidence type="ECO:0000259" key="11">
    <source>
        <dbReference type="PROSITE" id="PS50157"/>
    </source>
</evidence>
<dbReference type="FunFam" id="3.30.160.60:FF:000557">
    <property type="entry name" value="zinc finger and SCAN domain-containing protein 29"/>
    <property type="match status" value="1"/>
</dbReference>
<keyword evidence="3" id="KW-0677">Repeat</keyword>
<organism evidence="12 13">
    <name type="scientific">Anguilla anguilla</name>
    <name type="common">European freshwater eel</name>
    <name type="synonym">Muraena anguilla</name>
    <dbReference type="NCBI Taxonomy" id="7936"/>
    <lineage>
        <taxon>Eukaryota</taxon>
        <taxon>Metazoa</taxon>
        <taxon>Chordata</taxon>
        <taxon>Craniata</taxon>
        <taxon>Vertebrata</taxon>
        <taxon>Euteleostomi</taxon>
        <taxon>Actinopterygii</taxon>
        <taxon>Neopterygii</taxon>
        <taxon>Teleostei</taxon>
        <taxon>Anguilliformes</taxon>
        <taxon>Anguillidae</taxon>
        <taxon>Anguilla</taxon>
    </lineage>
</organism>
<keyword evidence="5" id="KW-0862">Zinc</keyword>
<dbReference type="SMART" id="SM00355">
    <property type="entry name" value="ZnF_C2H2"/>
    <property type="match status" value="4"/>
</dbReference>
<evidence type="ECO:0000256" key="8">
    <source>
        <dbReference type="PROSITE-ProRule" id="PRU00042"/>
    </source>
</evidence>
<evidence type="ECO:0000256" key="6">
    <source>
        <dbReference type="ARBA" id="ARBA00023125"/>
    </source>
</evidence>
<name>A0A9D3M414_ANGAN</name>
<evidence type="ECO:0000256" key="3">
    <source>
        <dbReference type="ARBA" id="ARBA00022737"/>
    </source>
</evidence>
<feature type="region of interest" description="Disordered" evidence="10">
    <location>
        <begin position="122"/>
        <end position="160"/>
    </location>
</feature>
<comment type="caution">
    <text evidence="12">The sequence shown here is derived from an EMBL/GenBank/DDBJ whole genome shotgun (WGS) entry which is preliminary data.</text>
</comment>
<sequence>MNSVSFQTQLASIMEVLANAAVAEICELVDDGYAVLHLEISRKQKENEALKRKLQMMELRISRRCTEKPRARIRDEIIGTESENAEFPPEERVGNPLDVGVWKEGEPTIVDVEDTIKHDECASKEERRPESLAIKKEKFEEELESSDPQGGLHLSEERPVEPAVERALIAEPQTEPTIDTEELTEQHSTRHSVWEDGTLDTVLKAEPDNETINLLDAGSEHTAGRQDILDEHVMYKRAGQLDTFYTRGFAEKETASAACSYATPPDSASFPGSSDLQPILSVGNGKTLPTWNKMAASEAVHTQHRRYRQDRRRERLQLANVPFPPQAQMAAPEDTGHKPRIPDVNRWAPCDDRFTKSKSVKAPYRVGTTRRKLFICTYCGKSLACLKNLKTHLRVHTGEKPFSCAQCGKRFADSSNLKRHQSVHTGERKYGCTHCGKRFAQSGSLKVHQNVHTGHRQYICAQCGKTFLSSSHLKRHVTVHAEEQF</sequence>
<evidence type="ECO:0000256" key="10">
    <source>
        <dbReference type="SAM" id="MobiDB-lite"/>
    </source>
</evidence>
<proteinExistence type="predicted"/>
<dbReference type="GO" id="GO:0005634">
    <property type="term" value="C:nucleus"/>
    <property type="evidence" value="ECO:0007669"/>
    <property type="project" value="UniProtKB-SubCell"/>
</dbReference>
<protein>
    <recommendedName>
        <fullName evidence="11">C2H2-type domain-containing protein</fullName>
    </recommendedName>
</protein>
<dbReference type="PANTHER" id="PTHR23235">
    <property type="entry name" value="KRUEPPEL-LIKE TRANSCRIPTION FACTOR"/>
    <property type="match status" value="1"/>
</dbReference>
<dbReference type="InterPro" id="IPR036236">
    <property type="entry name" value="Znf_C2H2_sf"/>
</dbReference>
<dbReference type="Pfam" id="PF13894">
    <property type="entry name" value="zf-C2H2_4"/>
    <property type="match status" value="2"/>
</dbReference>
<feature type="compositionally biased region" description="Basic and acidic residues" evidence="10">
    <location>
        <begin position="122"/>
        <end position="139"/>
    </location>
</feature>
<keyword evidence="13" id="KW-1185">Reference proteome</keyword>
<dbReference type="FunFam" id="3.30.160.60:FF:000100">
    <property type="entry name" value="Zinc finger 45-like"/>
    <property type="match status" value="1"/>
</dbReference>
<keyword evidence="4 8" id="KW-0863">Zinc-finger</keyword>
<dbReference type="FunFam" id="3.30.160.60:FF:001450">
    <property type="entry name" value="zinc finger protein 774"/>
    <property type="match status" value="1"/>
</dbReference>
<keyword evidence="2" id="KW-0479">Metal-binding</keyword>
<dbReference type="Proteomes" id="UP001044222">
    <property type="component" value="Chromosome 9"/>
</dbReference>
<feature type="domain" description="C2H2-type" evidence="11">
    <location>
        <begin position="430"/>
        <end position="457"/>
    </location>
</feature>
<evidence type="ECO:0000313" key="13">
    <source>
        <dbReference type="Proteomes" id="UP001044222"/>
    </source>
</evidence>
<feature type="domain" description="C2H2-type" evidence="11">
    <location>
        <begin position="374"/>
        <end position="401"/>
    </location>
</feature>
<dbReference type="AlphaFoldDB" id="A0A9D3M414"/>
<accession>A0A9D3M414</accession>
<evidence type="ECO:0000256" key="1">
    <source>
        <dbReference type="ARBA" id="ARBA00004123"/>
    </source>
</evidence>
<keyword evidence="9" id="KW-0175">Coiled coil</keyword>
<dbReference type="GO" id="GO:0008270">
    <property type="term" value="F:zinc ion binding"/>
    <property type="evidence" value="ECO:0007669"/>
    <property type="project" value="UniProtKB-KW"/>
</dbReference>
<dbReference type="Pfam" id="PF00096">
    <property type="entry name" value="zf-C2H2"/>
    <property type="match status" value="2"/>
</dbReference>
<dbReference type="InterPro" id="IPR013087">
    <property type="entry name" value="Znf_C2H2_type"/>
</dbReference>
<dbReference type="PROSITE" id="PS00028">
    <property type="entry name" value="ZINC_FINGER_C2H2_1"/>
    <property type="match status" value="4"/>
</dbReference>
<gene>
    <name evidence="12" type="ORF">ANANG_G00174280</name>
</gene>
<evidence type="ECO:0000313" key="12">
    <source>
        <dbReference type="EMBL" id="KAG5842119.1"/>
    </source>
</evidence>
<feature type="domain" description="C2H2-type" evidence="11">
    <location>
        <begin position="402"/>
        <end position="429"/>
    </location>
</feature>
<dbReference type="PROSITE" id="PS50157">
    <property type="entry name" value="ZINC_FINGER_C2H2_2"/>
    <property type="match status" value="4"/>
</dbReference>